<dbReference type="InterPro" id="IPR004381">
    <property type="entry name" value="Glycerate_kinase"/>
</dbReference>
<dbReference type="GO" id="GO:0008887">
    <property type="term" value="F:glycerate kinase activity"/>
    <property type="evidence" value="ECO:0007669"/>
    <property type="project" value="UniProtKB-UniRule"/>
</dbReference>
<evidence type="ECO:0000313" key="5">
    <source>
        <dbReference type="EMBL" id="ALS36042.1"/>
    </source>
</evidence>
<dbReference type="STRING" id="118060.ATZ35_02360"/>
<gene>
    <name evidence="5" type="ORF">ATZ35_02360</name>
</gene>
<dbReference type="GO" id="GO:0031388">
    <property type="term" value="P:organic acid phosphorylation"/>
    <property type="evidence" value="ECO:0007669"/>
    <property type="project" value="UniProtKB-UniRule"/>
</dbReference>
<protein>
    <submittedName>
        <fullName evidence="5">Glycerate kinase</fullName>
    </submittedName>
</protein>
<reference evidence="6" key="1">
    <citation type="submission" date="2015-12" db="EMBL/GenBank/DDBJ databases">
        <authorList>
            <person name="Lauer A."/>
            <person name="Humrighouse B."/>
            <person name="Loparev V."/>
            <person name="Shewmaker P.L."/>
            <person name="Whitney A.M."/>
            <person name="McLaughlin R.W."/>
        </authorList>
    </citation>
    <scope>NUCLEOTIDE SEQUENCE [LARGE SCALE GENOMIC DNA]</scope>
    <source>
        <strain evidence="6">LMG 26678</strain>
    </source>
</reference>
<dbReference type="PANTHER" id="PTHR21599:SF0">
    <property type="entry name" value="GLYCERATE KINASE"/>
    <property type="match status" value="1"/>
</dbReference>
<organism evidence="5 6">
    <name type="scientific">Enterococcus rotai</name>
    <dbReference type="NCBI Taxonomy" id="118060"/>
    <lineage>
        <taxon>Bacteria</taxon>
        <taxon>Bacillati</taxon>
        <taxon>Bacillota</taxon>
        <taxon>Bacilli</taxon>
        <taxon>Lactobacillales</taxon>
        <taxon>Enterococcaceae</taxon>
        <taxon>Enterococcus</taxon>
    </lineage>
</organism>
<evidence type="ECO:0000256" key="3">
    <source>
        <dbReference type="ARBA" id="ARBA00022777"/>
    </source>
</evidence>
<dbReference type="AlphaFoldDB" id="A0A0U2WVK1"/>
<comment type="similarity">
    <text evidence="1 4">Belongs to the glycerate kinase type-1 family.</text>
</comment>
<keyword evidence="3 4" id="KW-0418">Kinase</keyword>
<dbReference type="PIRSF" id="PIRSF006078">
    <property type="entry name" value="GlxK"/>
    <property type="match status" value="1"/>
</dbReference>
<dbReference type="NCBIfam" id="TIGR00045">
    <property type="entry name" value="glycerate kinase"/>
    <property type="match status" value="1"/>
</dbReference>
<dbReference type="EMBL" id="CP013655">
    <property type="protein sequence ID" value="ALS36042.1"/>
    <property type="molecule type" value="Genomic_DNA"/>
</dbReference>
<name>A0A0U2WVK1_9ENTE</name>
<dbReference type="Proteomes" id="UP000067523">
    <property type="component" value="Chromosome"/>
</dbReference>
<dbReference type="PANTHER" id="PTHR21599">
    <property type="entry name" value="GLYCERATE KINASE"/>
    <property type="match status" value="1"/>
</dbReference>
<accession>A0A0U2WVK1</accession>
<dbReference type="Gene3D" id="3.40.50.10350">
    <property type="entry name" value="Glycerate kinase, domain 1"/>
    <property type="match status" value="1"/>
</dbReference>
<keyword evidence="2 4" id="KW-0808">Transferase</keyword>
<dbReference type="Gene3D" id="3.90.1510.10">
    <property type="entry name" value="Glycerate kinase, domain 2"/>
    <property type="match status" value="1"/>
</dbReference>
<sequence>MKVVTAIDSMKGSMSSIEANQIITDLFTERGHEVKAIAIADGGEGTVSAVVKNGNGKKVTVPVQALNGKIVNGDFGWFDSKKLAVIESATASGIQYLDGTEKTHPTNTSSYGTGELVLAAVDHGAQTIVIGLGGTGTVDGGLGLLSALGIEFFDHENQLLPANGGSLGEIAHYSAHRLDPRLADITFLIASDVESPLLGPSGAVYMFGQQKGLTKDELSNYERNMKHYQKVVSGTDASFVGDGAAGGLGFAIRVFLKGTIRSGFEFISEQTNLETVIEQADLVITGEGQMDDQSLQGKVPVGIGRIAQKYNVPVIAFVGSFTGDPKRFSEEGVSVIIPIIDHITTLAEAMNEAKSNLHKVASRTLTLLMLMKN</sequence>
<dbReference type="InterPro" id="IPR018197">
    <property type="entry name" value="Glycerate_kinase_RE-like"/>
</dbReference>
<evidence type="ECO:0000313" key="6">
    <source>
        <dbReference type="Proteomes" id="UP000067523"/>
    </source>
</evidence>
<dbReference type="InterPro" id="IPR018193">
    <property type="entry name" value="Glyc_kinase_flavodox-like_fold"/>
</dbReference>
<dbReference type="InterPro" id="IPR036129">
    <property type="entry name" value="Glycerate_kinase_sf"/>
</dbReference>
<evidence type="ECO:0000256" key="4">
    <source>
        <dbReference type="PIRNR" id="PIRNR006078"/>
    </source>
</evidence>
<dbReference type="Pfam" id="PF02595">
    <property type="entry name" value="Gly_kinase"/>
    <property type="match status" value="1"/>
</dbReference>
<evidence type="ECO:0000256" key="1">
    <source>
        <dbReference type="ARBA" id="ARBA00006284"/>
    </source>
</evidence>
<evidence type="ECO:0000256" key="2">
    <source>
        <dbReference type="ARBA" id="ARBA00022679"/>
    </source>
</evidence>
<dbReference type="SUPFAM" id="SSF110738">
    <property type="entry name" value="Glycerate kinase I"/>
    <property type="match status" value="1"/>
</dbReference>
<dbReference type="RefSeq" id="WP_208929290.1">
    <property type="nucleotide sequence ID" value="NZ_CP013655.1"/>
</dbReference>
<dbReference type="KEGG" id="erx:ATZ35_02360"/>
<proteinExistence type="inferred from homology"/>
<keyword evidence="6" id="KW-1185">Reference proteome</keyword>